<dbReference type="CDD" id="cd00009">
    <property type="entry name" value="AAA"/>
    <property type="match status" value="1"/>
</dbReference>
<evidence type="ECO:0000259" key="4">
    <source>
        <dbReference type="SMART" id="SM00382"/>
    </source>
</evidence>
<dbReference type="PANTHER" id="PTHR30050:SF4">
    <property type="entry name" value="ATP-BINDING PROTEIN RV3427C IN INSERTION SEQUENCE-RELATED"/>
    <property type="match status" value="1"/>
</dbReference>
<dbReference type="NCBIfam" id="NF038214">
    <property type="entry name" value="IS21_help_AAA"/>
    <property type="match status" value="1"/>
</dbReference>
<dbReference type="InterPro" id="IPR027417">
    <property type="entry name" value="P-loop_NTPase"/>
</dbReference>
<sequence>VAICDHEEQRREEKTRQKHLKWAQFPFEKSLEDFDTTESVSISKRQISQLRACDWLDQTFNLVLLGPPGVGKTHLAIGLGLEAIDQGKQVAFVSMGELITLLKTEEYVRKSAIRLRRIRQADLVVIDDMMFMAMETREANLFFQLVSDLYEKSSIILTSNKGPDSWGKMLGDQGIATAILDRLLHRCEVIHLNGESHRMKHRESVFM</sequence>
<dbReference type="InterPro" id="IPR047661">
    <property type="entry name" value="IstB"/>
</dbReference>
<accession>A0A1H7NQB9</accession>
<organism evidence="5 6">
    <name type="scientific">Alkalibacterium pelagium</name>
    <dbReference type="NCBI Taxonomy" id="426702"/>
    <lineage>
        <taxon>Bacteria</taxon>
        <taxon>Bacillati</taxon>
        <taxon>Bacillota</taxon>
        <taxon>Bacilli</taxon>
        <taxon>Lactobacillales</taxon>
        <taxon>Carnobacteriaceae</taxon>
        <taxon>Alkalibacterium</taxon>
    </lineage>
</organism>
<dbReference type="EMBL" id="FNZU01000015">
    <property type="protein sequence ID" value="SEL25733.1"/>
    <property type="molecule type" value="Genomic_DNA"/>
</dbReference>
<dbReference type="InterPro" id="IPR003593">
    <property type="entry name" value="AAA+_ATPase"/>
</dbReference>
<dbReference type="AlphaFoldDB" id="A0A1H7NQB9"/>
<gene>
    <name evidence="5" type="ORF">SAMN04488099_11564</name>
</gene>
<dbReference type="GO" id="GO:0006260">
    <property type="term" value="P:DNA replication"/>
    <property type="evidence" value="ECO:0007669"/>
    <property type="project" value="TreeGrafter"/>
</dbReference>
<comment type="similarity">
    <text evidence="1">Belongs to the IS21/IS1162 putative ATP-binding protein family.</text>
</comment>
<dbReference type="Pfam" id="PF01695">
    <property type="entry name" value="IstB_IS21"/>
    <property type="match status" value="1"/>
</dbReference>
<dbReference type="PRINTS" id="PR00300">
    <property type="entry name" value="CLPPROTEASEA"/>
</dbReference>
<feature type="non-terminal residue" evidence="5">
    <location>
        <position position="1"/>
    </location>
</feature>
<dbReference type="InterPro" id="IPR028350">
    <property type="entry name" value="DNAC/IstB-like"/>
</dbReference>
<dbReference type="GO" id="GO:0005524">
    <property type="term" value="F:ATP binding"/>
    <property type="evidence" value="ECO:0007669"/>
    <property type="project" value="UniProtKB-KW"/>
</dbReference>
<keyword evidence="6" id="KW-1185">Reference proteome</keyword>
<dbReference type="InterPro" id="IPR001270">
    <property type="entry name" value="ClpA/B"/>
</dbReference>
<dbReference type="PIRSF" id="PIRSF003073">
    <property type="entry name" value="DNAC_TnpB_IstB"/>
    <property type="match status" value="1"/>
</dbReference>
<dbReference type="STRING" id="426702.SAMN04488099_11564"/>
<keyword evidence="3" id="KW-0067">ATP-binding</keyword>
<feature type="domain" description="AAA+ ATPase" evidence="4">
    <location>
        <begin position="58"/>
        <end position="191"/>
    </location>
</feature>
<evidence type="ECO:0000313" key="6">
    <source>
        <dbReference type="Proteomes" id="UP000199081"/>
    </source>
</evidence>
<evidence type="ECO:0000256" key="2">
    <source>
        <dbReference type="ARBA" id="ARBA00022741"/>
    </source>
</evidence>
<reference evidence="6" key="1">
    <citation type="submission" date="2016-10" db="EMBL/GenBank/DDBJ databases">
        <authorList>
            <person name="Varghese N."/>
            <person name="Submissions S."/>
        </authorList>
    </citation>
    <scope>NUCLEOTIDE SEQUENCE [LARGE SCALE GENOMIC DNA]</scope>
    <source>
        <strain evidence="6">DSM 19183</strain>
    </source>
</reference>
<dbReference type="Gene3D" id="3.40.50.300">
    <property type="entry name" value="P-loop containing nucleotide triphosphate hydrolases"/>
    <property type="match status" value="1"/>
</dbReference>
<dbReference type="SUPFAM" id="SSF52540">
    <property type="entry name" value="P-loop containing nucleoside triphosphate hydrolases"/>
    <property type="match status" value="1"/>
</dbReference>
<dbReference type="Proteomes" id="UP000199081">
    <property type="component" value="Unassembled WGS sequence"/>
</dbReference>
<dbReference type="PANTHER" id="PTHR30050">
    <property type="entry name" value="CHROMOSOMAL REPLICATION INITIATOR PROTEIN DNAA"/>
    <property type="match status" value="1"/>
</dbReference>
<protein>
    <submittedName>
        <fullName evidence="5">DNA replication protein DnaC</fullName>
    </submittedName>
</protein>
<dbReference type="InterPro" id="IPR002611">
    <property type="entry name" value="IstB_ATP-bd"/>
</dbReference>
<name>A0A1H7NQB9_9LACT</name>
<dbReference type="SMART" id="SM00382">
    <property type="entry name" value="AAA"/>
    <property type="match status" value="1"/>
</dbReference>
<evidence type="ECO:0000313" key="5">
    <source>
        <dbReference type="EMBL" id="SEL25733.1"/>
    </source>
</evidence>
<evidence type="ECO:0000256" key="1">
    <source>
        <dbReference type="ARBA" id="ARBA00008059"/>
    </source>
</evidence>
<dbReference type="RefSeq" id="WP_143059445.1">
    <property type="nucleotide sequence ID" value="NZ_FNZU01000015.1"/>
</dbReference>
<keyword evidence="2" id="KW-0547">Nucleotide-binding</keyword>
<proteinExistence type="inferred from homology"/>
<evidence type="ECO:0000256" key="3">
    <source>
        <dbReference type="ARBA" id="ARBA00022840"/>
    </source>
</evidence>